<dbReference type="EMBL" id="PJNB01000001">
    <property type="protein sequence ID" value="PKW15678.1"/>
    <property type="molecule type" value="Genomic_DNA"/>
</dbReference>
<sequence length="643" mass="67646">MIPAGGPPPAPLCKPTTNSILVLITPVGVRGSGDAARVLDVLAEMRIQGLGVIDDATLALHAGLTVVTGETGAGKTMVVTGLHLLGGGRADASRVRSGAQRAVVEGRFQTTIDSPAAKVAADAGAEPDEDGSLIAVRTVAADGRSRAHLGGRSVPNAVLSELAEQVLAVHGQNDQLRLLRSGEQRAVLDRFAGEPVLHALTYYQRVRAEWADAVRELTERTERSRELAREAELLRHGLAEIEAVAPEPGEDASLVDEARRLADVDQLREIATGAHLALTGSADGDPDMPGAIGLIGEARRRLGGAEDPVLRELEPRVAEAVAVLADVGGELGGYLDRLDADPARLDQVLARQAELKQLTKKYAADVDGVLAWAEEARSRLSGMDTSEEALAALAARRDELAAELAEHAVAVSEARKEAAVGLATAVSEELDGLAMPQARLEVVVQPKEVDPGDPNALPVQGRTLHAGPDGVDEVELQLIAHSGAPALPIHKGASGGELSRVMLALEVVLADADTVPTLVFDEVDAGVGGRAAVEIGRRLARLARTHQVVVVTHLPQVAAYADRHLVVDKGAANGGLTRSDVRVVADERRVVELARMLAGMDSTETGRAHAEELLDTATAYKLAQARFRRRGKSVPKKRERSGK</sequence>
<name>A0A2N3XYE7_SACSN</name>
<dbReference type="GO" id="GO:0006310">
    <property type="term" value="P:DNA recombination"/>
    <property type="evidence" value="ECO:0007669"/>
    <property type="project" value="InterPro"/>
</dbReference>
<dbReference type="GO" id="GO:0009432">
    <property type="term" value="P:SOS response"/>
    <property type="evidence" value="ECO:0007669"/>
    <property type="project" value="TreeGrafter"/>
</dbReference>
<evidence type="ECO:0000256" key="2">
    <source>
        <dbReference type="ARBA" id="ARBA00009441"/>
    </source>
</evidence>
<dbReference type="PANTHER" id="PTHR11059">
    <property type="entry name" value="DNA REPAIR PROTEIN RECN"/>
    <property type="match status" value="1"/>
</dbReference>
<dbReference type="GO" id="GO:0005524">
    <property type="term" value="F:ATP binding"/>
    <property type="evidence" value="ECO:0007669"/>
    <property type="project" value="UniProtKB-KW"/>
</dbReference>
<dbReference type="InterPro" id="IPR027417">
    <property type="entry name" value="P-loop_NTPase"/>
</dbReference>
<protein>
    <recommendedName>
        <fullName evidence="3">DNA repair protein RecN</fullName>
    </recommendedName>
    <alternativeName>
        <fullName evidence="8">Recombination protein N</fullName>
    </alternativeName>
</protein>
<accession>A0A2N3XYE7</accession>
<keyword evidence="4" id="KW-0547">Nucleotide-binding</keyword>
<dbReference type="InterPro" id="IPR003395">
    <property type="entry name" value="RecF/RecN/SMC_N"/>
</dbReference>
<dbReference type="PANTHER" id="PTHR11059:SF0">
    <property type="entry name" value="DNA REPAIR PROTEIN RECN"/>
    <property type="match status" value="1"/>
</dbReference>
<evidence type="ECO:0000256" key="6">
    <source>
        <dbReference type="ARBA" id="ARBA00022840"/>
    </source>
</evidence>
<dbReference type="FunFam" id="3.40.50.300:FF:000356">
    <property type="entry name" value="DNA repair protein RecN"/>
    <property type="match status" value="1"/>
</dbReference>
<evidence type="ECO:0000256" key="4">
    <source>
        <dbReference type="ARBA" id="ARBA00022741"/>
    </source>
</evidence>
<evidence type="ECO:0000313" key="12">
    <source>
        <dbReference type="Proteomes" id="UP000233786"/>
    </source>
</evidence>
<dbReference type="Proteomes" id="UP000233786">
    <property type="component" value="Unassembled WGS sequence"/>
</dbReference>
<evidence type="ECO:0000256" key="7">
    <source>
        <dbReference type="ARBA" id="ARBA00023204"/>
    </source>
</evidence>
<comment type="function">
    <text evidence="1">May be involved in recombinational repair of damaged DNA.</text>
</comment>
<dbReference type="InterPro" id="IPR004604">
    <property type="entry name" value="DNA_recomb/repair_RecN"/>
</dbReference>
<dbReference type="FunFam" id="3.40.50.300:FF:000319">
    <property type="entry name" value="DNA repair protein RecN"/>
    <property type="match status" value="1"/>
</dbReference>
<evidence type="ECO:0000259" key="10">
    <source>
        <dbReference type="Pfam" id="PF02463"/>
    </source>
</evidence>
<keyword evidence="9" id="KW-0175">Coiled coil</keyword>
<dbReference type="CDD" id="cd03241">
    <property type="entry name" value="ABC_RecN"/>
    <property type="match status" value="1"/>
</dbReference>
<evidence type="ECO:0000256" key="9">
    <source>
        <dbReference type="SAM" id="Coils"/>
    </source>
</evidence>
<dbReference type="AlphaFoldDB" id="A0A2N3XYE7"/>
<dbReference type="NCBIfam" id="TIGR00634">
    <property type="entry name" value="recN"/>
    <property type="match status" value="1"/>
</dbReference>
<keyword evidence="7" id="KW-0234">DNA repair</keyword>
<evidence type="ECO:0000256" key="1">
    <source>
        <dbReference type="ARBA" id="ARBA00003618"/>
    </source>
</evidence>
<gene>
    <name evidence="11" type="ORF">A8926_3426</name>
</gene>
<evidence type="ECO:0000256" key="3">
    <source>
        <dbReference type="ARBA" id="ARBA00021315"/>
    </source>
</evidence>
<comment type="caution">
    <text evidence="11">The sequence shown here is derived from an EMBL/GenBank/DDBJ whole genome shotgun (WGS) entry which is preliminary data.</text>
</comment>
<evidence type="ECO:0000256" key="8">
    <source>
        <dbReference type="ARBA" id="ARBA00033408"/>
    </source>
</evidence>
<proteinExistence type="inferred from homology"/>
<reference evidence="11" key="1">
    <citation type="submission" date="2017-12" db="EMBL/GenBank/DDBJ databases">
        <title>Sequencing the genomes of 1000 Actinobacteria strains.</title>
        <authorList>
            <person name="Klenk H.-P."/>
        </authorList>
    </citation>
    <scope>NUCLEOTIDE SEQUENCE [LARGE SCALE GENOMIC DNA]</scope>
    <source>
        <strain evidence="11">DSM 44228</strain>
    </source>
</reference>
<dbReference type="Gene3D" id="3.40.50.300">
    <property type="entry name" value="P-loop containing nucleotide triphosphate hydrolases"/>
    <property type="match status" value="2"/>
</dbReference>
<dbReference type="Pfam" id="PF02463">
    <property type="entry name" value="SMC_N"/>
    <property type="match status" value="1"/>
</dbReference>
<feature type="domain" description="RecF/RecN/SMC N-terminal" evidence="10">
    <location>
        <begin position="45"/>
        <end position="567"/>
    </location>
</feature>
<comment type="similarity">
    <text evidence="2">Belongs to the RecN family.</text>
</comment>
<keyword evidence="6" id="KW-0067">ATP-binding</keyword>
<feature type="coiled-coil region" evidence="9">
    <location>
        <begin position="383"/>
        <end position="417"/>
    </location>
</feature>
<evidence type="ECO:0000256" key="5">
    <source>
        <dbReference type="ARBA" id="ARBA00022763"/>
    </source>
</evidence>
<dbReference type="STRING" id="994479.GCA_000194155_03792"/>
<dbReference type="GO" id="GO:0043590">
    <property type="term" value="C:bacterial nucleoid"/>
    <property type="evidence" value="ECO:0007669"/>
    <property type="project" value="TreeGrafter"/>
</dbReference>
<dbReference type="SUPFAM" id="SSF52540">
    <property type="entry name" value="P-loop containing nucleoside triphosphate hydrolases"/>
    <property type="match status" value="2"/>
</dbReference>
<keyword evidence="12" id="KW-1185">Reference proteome</keyword>
<keyword evidence="5" id="KW-0227">DNA damage</keyword>
<evidence type="ECO:0000313" key="11">
    <source>
        <dbReference type="EMBL" id="PKW15678.1"/>
    </source>
</evidence>
<organism evidence="11 12">
    <name type="scientific">Saccharopolyspora spinosa</name>
    <dbReference type="NCBI Taxonomy" id="60894"/>
    <lineage>
        <taxon>Bacteria</taxon>
        <taxon>Bacillati</taxon>
        <taxon>Actinomycetota</taxon>
        <taxon>Actinomycetes</taxon>
        <taxon>Pseudonocardiales</taxon>
        <taxon>Pseudonocardiaceae</taxon>
        <taxon>Saccharopolyspora</taxon>
    </lineage>
</organism>
<dbReference type="GO" id="GO:0006281">
    <property type="term" value="P:DNA repair"/>
    <property type="evidence" value="ECO:0007669"/>
    <property type="project" value="UniProtKB-KW"/>
</dbReference>